<keyword evidence="3" id="KW-1185">Reference proteome</keyword>
<proteinExistence type="predicted"/>
<feature type="compositionally biased region" description="Basic residues" evidence="1">
    <location>
        <begin position="112"/>
        <end position="125"/>
    </location>
</feature>
<dbReference type="EMBL" id="JAHRIP010022866">
    <property type="protein sequence ID" value="MEQ2289339.1"/>
    <property type="molecule type" value="Genomic_DNA"/>
</dbReference>
<organism evidence="2 3">
    <name type="scientific">Ameca splendens</name>
    <dbReference type="NCBI Taxonomy" id="208324"/>
    <lineage>
        <taxon>Eukaryota</taxon>
        <taxon>Metazoa</taxon>
        <taxon>Chordata</taxon>
        <taxon>Craniata</taxon>
        <taxon>Vertebrata</taxon>
        <taxon>Euteleostomi</taxon>
        <taxon>Actinopterygii</taxon>
        <taxon>Neopterygii</taxon>
        <taxon>Teleostei</taxon>
        <taxon>Neoteleostei</taxon>
        <taxon>Acanthomorphata</taxon>
        <taxon>Ovalentaria</taxon>
        <taxon>Atherinomorphae</taxon>
        <taxon>Cyprinodontiformes</taxon>
        <taxon>Goodeidae</taxon>
        <taxon>Ameca</taxon>
    </lineage>
</organism>
<evidence type="ECO:0000313" key="3">
    <source>
        <dbReference type="Proteomes" id="UP001469553"/>
    </source>
</evidence>
<protein>
    <submittedName>
        <fullName evidence="2">Uncharacterized protein</fullName>
    </submittedName>
</protein>
<comment type="caution">
    <text evidence="2">The sequence shown here is derived from an EMBL/GenBank/DDBJ whole genome shotgun (WGS) entry which is preliminary data.</text>
</comment>
<name>A0ABV0Y6S4_9TELE</name>
<evidence type="ECO:0000256" key="1">
    <source>
        <dbReference type="SAM" id="MobiDB-lite"/>
    </source>
</evidence>
<sequence length="125" mass="14004">MVHVEWMARFSFSTSICEEHKETPHTQHFDLILENTIAQGLKESEPQVDSIRSTSQLKLSGAERFNNIHSFSFYAASSIVGPGGAGAYLQQSTGERQDTSWTGRQSITGRHTNNHAHTHSHRRAI</sequence>
<reference evidence="2 3" key="1">
    <citation type="submission" date="2021-06" db="EMBL/GenBank/DDBJ databases">
        <authorList>
            <person name="Palmer J.M."/>
        </authorList>
    </citation>
    <scope>NUCLEOTIDE SEQUENCE [LARGE SCALE GENOMIC DNA]</scope>
    <source>
        <strain evidence="2 3">AS_MEX2019</strain>
        <tissue evidence="2">Muscle</tissue>
    </source>
</reference>
<dbReference type="Proteomes" id="UP001469553">
    <property type="component" value="Unassembled WGS sequence"/>
</dbReference>
<evidence type="ECO:0000313" key="2">
    <source>
        <dbReference type="EMBL" id="MEQ2289339.1"/>
    </source>
</evidence>
<gene>
    <name evidence="2" type="ORF">AMECASPLE_031941</name>
</gene>
<feature type="compositionally biased region" description="Polar residues" evidence="1">
    <location>
        <begin position="89"/>
        <end position="111"/>
    </location>
</feature>
<accession>A0ABV0Y6S4</accession>
<feature type="region of interest" description="Disordered" evidence="1">
    <location>
        <begin position="88"/>
        <end position="125"/>
    </location>
</feature>